<evidence type="ECO:0000256" key="4">
    <source>
        <dbReference type="ARBA" id="ARBA00022691"/>
    </source>
</evidence>
<dbReference type="Gene3D" id="3.40.50.150">
    <property type="entry name" value="Vaccinia Virus protein VP39"/>
    <property type="match status" value="1"/>
</dbReference>
<dbReference type="PANTHER" id="PTHR10629">
    <property type="entry name" value="CYTOSINE-SPECIFIC METHYLTRANSFERASE"/>
    <property type="match status" value="1"/>
</dbReference>
<keyword evidence="5" id="KW-0680">Restriction system</keyword>
<reference evidence="9" key="1">
    <citation type="submission" date="2020-01" db="EMBL/GenBank/DDBJ databases">
        <authorList>
            <person name="Meier V. D."/>
            <person name="Meier V D."/>
        </authorList>
    </citation>
    <scope>NUCLEOTIDE SEQUENCE</scope>
    <source>
        <strain evidence="9">HLG_WM_MAG_03</strain>
    </source>
</reference>
<name>A0A6S6U1D6_9BACT</name>
<comment type="similarity">
    <text evidence="7 8">Belongs to the class I-like SAM-binding methyltransferase superfamily. C5-methyltransferase family.</text>
</comment>
<dbReference type="GO" id="GO:0003677">
    <property type="term" value="F:DNA binding"/>
    <property type="evidence" value="ECO:0007669"/>
    <property type="project" value="TreeGrafter"/>
</dbReference>
<dbReference type="GO" id="GO:0009307">
    <property type="term" value="P:DNA restriction-modification system"/>
    <property type="evidence" value="ECO:0007669"/>
    <property type="project" value="UniProtKB-KW"/>
</dbReference>
<comment type="catalytic activity">
    <reaction evidence="6">
        <text>a 2'-deoxycytidine in DNA + S-adenosyl-L-methionine = a 5-methyl-2'-deoxycytidine in DNA + S-adenosyl-L-homocysteine + H(+)</text>
        <dbReference type="Rhea" id="RHEA:13681"/>
        <dbReference type="Rhea" id="RHEA-COMP:11369"/>
        <dbReference type="Rhea" id="RHEA-COMP:11370"/>
        <dbReference type="ChEBI" id="CHEBI:15378"/>
        <dbReference type="ChEBI" id="CHEBI:57856"/>
        <dbReference type="ChEBI" id="CHEBI:59789"/>
        <dbReference type="ChEBI" id="CHEBI:85452"/>
        <dbReference type="ChEBI" id="CHEBI:85454"/>
        <dbReference type="EC" id="2.1.1.37"/>
    </reaction>
</comment>
<feature type="active site" evidence="7">
    <location>
        <position position="72"/>
    </location>
</feature>
<dbReference type="PROSITE" id="PS51679">
    <property type="entry name" value="SAM_MT_C5"/>
    <property type="match status" value="1"/>
</dbReference>
<evidence type="ECO:0000256" key="5">
    <source>
        <dbReference type="ARBA" id="ARBA00022747"/>
    </source>
</evidence>
<keyword evidence="3 7" id="KW-0808">Transferase</keyword>
<keyword evidence="2 7" id="KW-0489">Methyltransferase</keyword>
<evidence type="ECO:0000256" key="7">
    <source>
        <dbReference type="PROSITE-ProRule" id="PRU01016"/>
    </source>
</evidence>
<dbReference type="InterPro" id="IPR029063">
    <property type="entry name" value="SAM-dependent_MTases_sf"/>
</dbReference>
<evidence type="ECO:0000256" key="6">
    <source>
        <dbReference type="ARBA" id="ARBA00047422"/>
    </source>
</evidence>
<dbReference type="PROSITE" id="PS00095">
    <property type="entry name" value="C5_MTASE_2"/>
    <property type="match status" value="1"/>
</dbReference>
<evidence type="ECO:0000256" key="8">
    <source>
        <dbReference type="RuleBase" id="RU000416"/>
    </source>
</evidence>
<keyword evidence="4 7" id="KW-0949">S-adenosyl-L-methionine</keyword>
<dbReference type="NCBIfam" id="TIGR00675">
    <property type="entry name" value="dcm"/>
    <property type="match status" value="1"/>
</dbReference>
<sequence length="340" mass="38958">MKIISLFSGAGGLDLGFKQAGFKTIWANEYDKEIWETFEKNFINTVLDKRSISKVPSNEIPETLGLIGGPPCQSWSEAGKLRGIEDDRGQLFFEFIRVLRDKKPLFFLAENVSGMLAPRHSEALENIKKHFTDSGYTLSFKLLNAHDYNVPQDRKRVFFIGFRDDLNLKFEFPKALDKKLFLEDVIDDLKDSALSAQNKTYSNGDACELFNHEYMTGGFFSMYMSRNRVRAWDEPSFTIQAGGRHAPLHPQAPKMEQVEKDKRKFVEGHESLYRRLSIRECARIQTFPDEHKFYYKNLTAGYKMVGNAVPPNLAYILAQSIGEQLSQVILKEKNLVSKVA</sequence>
<evidence type="ECO:0000313" key="9">
    <source>
        <dbReference type="EMBL" id="CAA6823010.1"/>
    </source>
</evidence>
<organism evidence="9">
    <name type="scientific">uncultured Sulfurovum sp</name>
    <dbReference type="NCBI Taxonomy" id="269237"/>
    <lineage>
        <taxon>Bacteria</taxon>
        <taxon>Pseudomonadati</taxon>
        <taxon>Campylobacterota</taxon>
        <taxon>Epsilonproteobacteria</taxon>
        <taxon>Campylobacterales</taxon>
        <taxon>Sulfurovaceae</taxon>
        <taxon>Sulfurovum</taxon>
        <taxon>environmental samples</taxon>
    </lineage>
</organism>
<dbReference type="GO" id="GO:0003886">
    <property type="term" value="F:DNA (cytosine-5-)-methyltransferase activity"/>
    <property type="evidence" value="ECO:0007669"/>
    <property type="project" value="UniProtKB-EC"/>
</dbReference>
<dbReference type="Gene3D" id="3.90.120.10">
    <property type="entry name" value="DNA Methylase, subunit A, domain 2"/>
    <property type="match status" value="1"/>
</dbReference>
<accession>A0A6S6U1D6</accession>
<dbReference type="PRINTS" id="PR00105">
    <property type="entry name" value="C5METTRFRASE"/>
</dbReference>
<evidence type="ECO:0000256" key="1">
    <source>
        <dbReference type="ARBA" id="ARBA00011975"/>
    </source>
</evidence>
<evidence type="ECO:0000256" key="3">
    <source>
        <dbReference type="ARBA" id="ARBA00022679"/>
    </source>
</evidence>
<gene>
    <name evidence="9" type="ORF">HELGO_WM23102</name>
</gene>
<dbReference type="InterPro" id="IPR031303">
    <property type="entry name" value="C5_meth_CS"/>
</dbReference>
<dbReference type="AlphaFoldDB" id="A0A6S6U1D6"/>
<dbReference type="Pfam" id="PF00145">
    <property type="entry name" value="DNA_methylase"/>
    <property type="match status" value="1"/>
</dbReference>
<evidence type="ECO:0000256" key="2">
    <source>
        <dbReference type="ARBA" id="ARBA00022603"/>
    </source>
</evidence>
<dbReference type="GO" id="GO:0044027">
    <property type="term" value="P:negative regulation of gene expression via chromosomal CpG island methylation"/>
    <property type="evidence" value="ECO:0007669"/>
    <property type="project" value="TreeGrafter"/>
</dbReference>
<dbReference type="CDD" id="cd00315">
    <property type="entry name" value="Cyt_C5_DNA_methylase"/>
    <property type="match status" value="1"/>
</dbReference>
<proteinExistence type="inferred from homology"/>
<dbReference type="EMBL" id="CACVAR010000345">
    <property type="protein sequence ID" value="CAA6823010.1"/>
    <property type="molecule type" value="Genomic_DNA"/>
</dbReference>
<protein>
    <recommendedName>
        <fullName evidence="1">DNA (cytosine-5-)-methyltransferase</fullName>
        <ecNumber evidence="1">2.1.1.37</ecNumber>
    </recommendedName>
</protein>
<dbReference type="SUPFAM" id="SSF53335">
    <property type="entry name" value="S-adenosyl-L-methionine-dependent methyltransferases"/>
    <property type="match status" value="1"/>
</dbReference>
<dbReference type="EC" id="2.1.1.37" evidence="1"/>
<dbReference type="InterPro" id="IPR001525">
    <property type="entry name" value="C5_MeTfrase"/>
</dbReference>
<dbReference type="InterPro" id="IPR050390">
    <property type="entry name" value="C5-Methyltransferase"/>
</dbReference>
<dbReference type="GO" id="GO:0032259">
    <property type="term" value="P:methylation"/>
    <property type="evidence" value="ECO:0007669"/>
    <property type="project" value="UniProtKB-KW"/>
</dbReference>
<dbReference type="PANTHER" id="PTHR10629:SF52">
    <property type="entry name" value="DNA (CYTOSINE-5)-METHYLTRANSFERASE 1"/>
    <property type="match status" value="1"/>
</dbReference>